<protein>
    <submittedName>
        <fullName evidence="2">Uncharacterized protein</fullName>
    </submittedName>
</protein>
<organism evidence="2 3">
    <name type="scientific">Chaetoceros tenuissimus</name>
    <dbReference type="NCBI Taxonomy" id="426638"/>
    <lineage>
        <taxon>Eukaryota</taxon>
        <taxon>Sar</taxon>
        <taxon>Stramenopiles</taxon>
        <taxon>Ochrophyta</taxon>
        <taxon>Bacillariophyta</taxon>
        <taxon>Coscinodiscophyceae</taxon>
        <taxon>Chaetocerotophycidae</taxon>
        <taxon>Chaetocerotales</taxon>
        <taxon>Chaetocerotaceae</taxon>
        <taxon>Chaetoceros</taxon>
    </lineage>
</organism>
<evidence type="ECO:0000256" key="1">
    <source>
        <dbReference type="SAM" id="MobiDB-lite"/>
    </source>
</evidence>
<evidence type="ECO:0000313" key="3">
    <source>
        <dbReference type="Proteomes" id="UP001054902"/>
    </source>
</evidence>
<comment type="caution">
    <text evidence="2">The sequence shown here is derived from an EMBL/GenBank/DDBJ whole genome shotgun (WGS) entry which is preliminary data.</text>
</comment>
<feature type="compositionally biased region" description="Polar residues" evidence="1">
    <location>
        <begin position="22"/>
        <end position="31"/>
    </location>
</feature>
<dbReference type="AlphaFoldDB" id="A0AAD3HE89"/>
<feature type="region of interest" description="Disordered" evidence="1">
    <location>
        <begin position="1"/>
        <end position="56"/>
    </location>
</feature>
<evidence type="ECO:0000313" key="2">
    <source>
        <dbReference type="EMBL" id="GFH60106.1"/>
    </source>
</evidence>
<sequence>MFTRLAEKLGILDIVAPRGEDSSTTNETSSPKNRKRRKMTRSERQQEQEKKDAEMAKELQSQFDRMNRMLEAQKEEEERAAKYGKFAKKQRVSYHHRANDTYYDAVIVGVHLDDGPDKPYYTIKYKRPNTYENDDGQEITEEIEIEKQTTPDRLKAVPFDYDKTWKIIGN</sequence>
<name>A0AAD3HE89_9STRA</name>
<proteinExistence type="predicted"/>
<dbReference type="Proteomes" id="UP001054902">
    <property type="component" value="Unassembled WGS sequence"/>
</dbReference>
<gene>
    <name evidence="2" type="ORF">CTEN210_16582</name>
</gene>
<dbReference type="EMBL" id="BLLK01000069">
    <property type="protein sequence ID" value="GFH60106.1"/>
    <property type="molecule type" value="Genomic_DNA"/>
</dbReference>
<reference evidence="2 3" key="1">
    <citation type="journal article" date="2021" name="Sci. Rep.">
        <title>The genome of the diatom Chaetoceros tenuissimus carries an ancient integrated fragment of an extant virus.</title>
        <authorList>
            <person name="Hongo Y."/>
            <person name="Kimura K."/>
            <person name="Takaki Y."/>
            <person name="Yoshida Y."/>
            <person name="Baba S."/>
            <person name="Kobayashi G."/>
            <person name="Nagasaki K."/>
            <person name="Hano T."/>
            <person name="Tomaru Y."/>
        </authorList>
    </citation>
    <scope>NUCLEOTIDE SEQUENCE [LARGE SCALE GENOMIC DNA]</scope>
    <source>
        <strain evidence="2 3">NIES-3715</strain>
    </source>
</reference>
<feature type="compositionally biased region" description="Basic and acidic residues" evidence="1">
    <location>
        <begin position="40"/>
        <end position="56"/>
    </location>
</feature>
<accession>A0AAD3HE89</accession>
<keyword evidence="3" id="KW-1185">Reference proteome</keyword>